<dbReference type="HOGENOM" id="CLU_1544018_0_0_1"/>
<organism evidence="2 3">
    <name type="scientific">Setaria italica</name>
    <name type="common">Foxtail millet</name>
    <name type="synonym">Panicum italicum</name>
    <dbReference type="NCBI Taxonomy" id="4555"/>
    <lineage>
        <taxon>Eukaryota</taxon>
        <taxon>Viridiplantae</taxon>
        <taxon>Streptophyta</taxon>
        <taxon>Embryophyta</taxon>
        <taxon>Tracheophyta</taxon>
        <taxon>Spermatophyta</taxon>
        <taxon>Magnoliopsida</taxon>
        <taxon>Liliopsida</taxon>
        <taxon>Poales</taxon>
        <taxon>Poaceae</taxon>
        <taxon>PACMAD clade</taxon>
        <taxon>Panicoideae</taxon>
        <taxon>Panicodae</taxon>
        <taxon>Paniceae</taxon>
        <taxon>Cenchrinae</taxon>
        <taxon>Setaria</taxon>
    </lineage>
</organism>
<dbReference type="InParanoid" id="K3ZNY4"/>
<feature type="region of interest" description="Disordered" evidence="1">
    <location>
        <begin position="147"/>
        <end position="174"/>
    </location>
</feature>
<evidence type="ECO:0008006" key="4">
    <source>
        <dbReference type="Google" id="ProtNLM"/>
    </source>
</evidence>
<accession>K3ZNY4</accession>
<dbReference type="EMBL" id="AGNK02004882">
    <property type="status" value="NOT_ANNOTATED_CDS"/>
    <property type="molecule type" value="Genomic_DNA"/>
</dbReference>
<feature type="compositionally biased region" description="Basic and acidic residues" evidence="1">
    <location>
        <begin position="160"/>
        <end position="174"/>
    </location>
</feature>
<dbReference type="eggNOG" id="ENOG502S3MI">
    <property type="taxonomic scope" value="Eukaryota"/>
</dbReference>
<dbReference type="PANTHER" id="PTHR33170">
    <property type="entry name" value="DUF4283 DOMAIN-CONTAINING PROTEIN-RELATED"/>
    <property type="match status" value="1"/>
</dbReference>
<proteinExistence type="predicted"/>
<evidence type="ECO:0000313" key="2">
    <source>
        <dbReference type="EnsemblPlants" id="KQK94460"/>
    </source>
</evidence>
<protein>
    <recommendedName>
        <fullName evidence="4">CCHC-type domain-containing protein</fullName>
    </recommendedName>
</protein>
<reference evidence="2" key="2">
    <citation type="submission" date="2018-08" db="UniProtKB">
        <authorList>
            <consortium name="EnsemblPlants"/>
        </authorList>
    </citation>
    <scope>IDENTIFICATION</scope>
    <source>
        <strain evidence="2">Yugu1</strain>
    </source>
</reference>
<dbReference type="AlphaFoldDB" id="K3ZNY4"/>
<dbReference type="Gramene" id="KQK94460">
    <property type="protein sequence ID" value="KQK94460"/>
    <property type="gene ID" value="SETIT_028314mg"/>
</dbReference>
<sequence>MYWDWSSSARFNDPVCYKCKKSGRMAAECTSIHHRKLMMFGFGIPGQGFYSREVKQVDKNRYYAIFPDQSSLDTFRKLTGVELALFQTTGKRGFSPAKPIKVDEFNLLKDEPVRVRANCRDPSMLRGFVEVFFNGVGYQLKFVGEGLQKKRKGKGGSRPRKPDDKSNNRRSDYE</sequence>
<dbReference type="Proteomes" id="UP000004995">
    <property type="component" value="Unassembled WGS sequence"/>
</dbReference>
<evidence type="ECO:0000256" key="1">
    <source>
        <dbReference type="SAM" id="MobiDB-lite"/>
    </source>
</evidence>
<dbReference type="PANTHER" id="PTHR33170:SF2">
    <property type="entry name" value="OS12G0531500 PROTEIN"/>
    <property type="match status" value="1"/>
</dbReference>
<evidence type="ECO:0000313" key="3">
    <source>
        <dbReference type="Proteomes" id="UP000004995"/>
    </source>
</evidence>
<reference evidence="3" key="1">
    <citation type="journal article" date="2012" name="Nat. Biotechnol.">
        <title>Reference genome sequence of the model plant Setaria.</title>
        <authorList>
            <person name="Bennetzen J.L."/>
            <person name="Schmutz J."/>
            <person name="Wang H."/>
            <person name="Percifield R."/>
            <person name="Hawkins J."/>
            <person name="Pontaroli A.C."/>
            <person name="Estep M."/>
            <person name="Feng L."/>
            <person name="Vaughn J.N."/>
            <person name="Grimwood J."/>
            <person name="Jenkins J."/>
            <person name="Barry K."/>
            <person name="Lindquist E."/>
            <person name="Hellsten U."/>
            <person name="Deshpande S."/>
            <person name="Wang X."/>
            <person name="Wu X."/>
            <person name="Mitros T."/>
            <person name="Triplett J."/>
            <person name="Yang X."/>
            <person name="Ye C.Y."/>
            <person name="Mauro-Herrera M."/>
            <person name="Wang L."/>
            <person name="Li P."/>
            <person name="Sharma M."/>
            <person name="Sharma R."/>
            <person name="Ronald P.C."/>
            <person name="Panaud O."/>
            <person name="Kellogg E.A."/>
            <person name="Brutnell T.P."/>
            <person name="Doust A.N."/>
            <person name="Tuskan G.A."/>
            <person name="Rokhsar D."/>
            <person name="Devos K.M."/>
        </authorList>
    </citation>
    <scope>NUCLEOTIDE SEQUENCE [LARGE SCALE GENOMIC DNA]</scope>
    <source>
        <strain evidence="3">cv. Yugu1</strain>
    </source>
</reference>
<dbReference type="EnsemblPlants" id="KQK94460">
    <property type="protein sequence ID" value="KQK94460"/>
    <property type="gene ID" value="SETIT_028314mg"/>
</dbReference>
<feature type="compositionally biased region" description="Basic residues" evidence="1">
    <location>
        <begin position="149"/>
        <end position="159"/>
    </location>
</feature>
<name>K3ZNY4_SETIT</name>
<keyword evidence="3" id="KW-1185">Reference proteome</keyword>